<dbReference type="SUPFAM" id="SSF117916">
    <property type="entry name" value="Fe-S cluster assembly (FSCA) domain-like"/>
    <property type="match status" value="1"/>
</dbReference>
<sequence length="108" mass="12125">MVVGMRTPEIIKNDIVAELATVIDPELGMDIVNMGFVYRIDLDDDGICLVELMLEILGCPLTGILAKLVKEAVLRVPEVKNVDVEFITTPRWTRDRMTDYAKLTLGVY</sequence>
<evidence type="ECO:0000313" key="3">
    <source>
        <dbReference type="Proteomes" id="UP000003987"/>
    </source>
</evidence>
<keyword evidence="3" id="KW-1185">Reference proteome</keyword>
<accession>C7XX77</accession>
<dbReference type="InterPro" id="IPR002744">
    <property type="entry name" value="MIP18-like"/>
</dbReference>
<dbReference type="PANTHER" id="PTHR42831">
    <property type="entry name" value="FE-S PROTEIN MATURATION AUXILIARY FACTOR YITW"/>
    <property type="match status" value="1"/>
</dbReference>
<dbReference type="Gene3D" id="3.30.300.130">
    <property type="entry name" value="Fe-S cluster assembly (FSCA)"/>
    <property type="match status" value="1"/>
</dbReference>
<evidence type="ECO:0000313" key="2">
    <source>
        <dbReference type="EMBL" id="EEU29897.1"/>
    </source>
</evidence>
<protein>
    <recommendedName>
        <fullName evidence="1">MIP18 family-like domain-containing protein</fullName>
    </recommendedName>
</protein>
<gene>
    <name evidence="2" type="ORF">HMPREF0501_01362</name>
</gene>
<dbReference type="AlphaFoldDB" id="C7XX77"/>
<feature type="domain" description="MIP18 family-like" evidence="1">
    <location>
        <begin position="13"/>
        <end position="84"/>
    </location>
</feature>
<dbReference type="eggNOG" id="COG2151">
    <property type="taxonomic scope" value="Bacteria"/>
</dbReference>
<dbReference type="InterPro" id="IPR034904">
    <property type="entry name" value="FSCA_dom_sf"/>
</dbReference>
<dbReference type="PANTHER" id="PTHR42831:SF1">
    <property type="entry name" value="FE-S PROTEIN MATURATION AUXILIARY FACTOR YITW"/>
    <property type="match status" value="1"/>
</dbReference>
<dbReference type="Pfam" id="PF01883">
    <property type="entry name" value="FeS_assembly_P"/>
    <property type="match status" value="1"/>
</dbReference>
<dbReference type="HOGENOM" id="CLU_091588_2_2_9"/>
<proteinExistence type="predicted"/>
<dbReference type="EMBL" id="GG698805">
    <property type="protein sequence ID" value="EEU29897.1"/>
    <property type="molecule type" value="Genomic_DNA"/>
</dbReference>
<name>C7XX77_9LACO</name>
<reference evidence="2 3" key="1">
    <citation type="submission" date="2009-06" db="EMBL/GenBank/DDBJ databases">
        <title>The Genome Sequence of Lactobacillus coleohominis strain 101-4-CHN.</title>
        <authorList>
            <consortium name="The Broad Institute Genome Sequencing Platform"/>
            <person name="Ward D."/>
            <person name="Young S.K."/>
            <person name="Zeng Q."/>
            <person name="Koehrsen M."/>
            <person name="Alvarado L."/>
            <person name="Berlin A."/>
            <person name="Borenstein D."/>
            <person name="Chen Z."/>
            <person name="Engels R."/>
            <person name="Freedman E."/>
            <person name="Gellesch M."/>
            <person name="Goldberg J."/>
            <person name="Griggs A."/>
            <person name="Gujja S."/>
            <person name="Heiman D."/>
            <person name="Hepburn T."/>
            <person name="Howarth C."/>
            <person name="Jen D."/>
            <person name="Larson L."/>
            <person name="Lewis B."/>
            <person name="Mehta T."/>
            <person name="Park D."/>
            <person name="Pearson M."/>
            <person name="Roberts A."/>
            <person name="Saif S."/>
            <person name="Shea T."/>
            <person name="Shenoy N."/>
            <person name="Sisk P."/>
            <person name="Stolte C."/>
            <person name="Sykes S."/>
            <person name="Walk T."/>
            <person name="White J."/>
            <person name="Yandava C."/>
            <person name="Liu Y."/>
            <person name="Xu Q."/>
            <person name="Lander E."/>
            <person name="Nusbaum C."/>
            <person name="Galagan J."/>
            <person name="Birren B."/>
        </authorList>
    </citation>
    <scope>NUCLEOTIDE SEQUENCE [LARGE SCALE GENOMIC DNA]</scope>
    <source>
        <strain evidence="2 3">101-4-CHN</strain>
    </source>
</reference>
<dbReference type="Proteomes" id="UP000003987">
    <property type="component" value="Unassembled WGS sequence"/>
</dbReference>
<evidence type="ECO:0000259" key="1">
    <source>
        <dbReference type="Pfam" id="PF01883"/>
    </source>
</evidence>
<organism evidence="2 3">
    <name type="scientific">Limosilactobacillus coleohominis 101-4-CHN</name>
    <dbReference type="NCBI Taxonomy" id="575594"/>
    <lineage>
        <taxon>Bacteria</taxon>
        <taxon>Bacillati</taxon>
        <taxon>Bacillota</taxon>
        <taxon>Bacilli</taxon>
        <taxon>Lactobacillales</taxon>
        <taxon>Lactobacillaceae</taxon>
        <taxon>Limosilactobacillus</taxon>
    </lineage>
</organism>
<dbReference type="InterPro" id="IPR052339">
    <property type="entry name" value="Fe-S_Maturation_MIP18"/>
</dbReference>
<dbReference type="STRING" id="575594.HMPREF0501_01362"/>